<dbReference type="EMBL" id="BMES01000001">
    <property type="protein sequence ID" value="GGH08997.1"/>
    <property type="molecule type" value="Genomic_DNA"/>
</dbReference>
<reference evidence="1" key="1">
    <citation type="journal article" date="2014" name="Int. J. Syst. Evol. Microbiol.">
        <title>Complete genome sequence of Corynebacterium casei LMG S-19264T (=DSM 44701T), isolated from a smear-ripened cheese.</title>
        <authorList>
            <consortium name="US DOE Joint Genome Institute (JGI-PGF)"/>
            <person name="Walter F."/>
            <person name="Albersmeier A."/>
            <person name="Kalinowski J."/>
            <person name="Ruckert C."/>
        </authorList>
    </citation>
    <scope>NUCLEOTIDE SEQUENCE</scope>
    <source>
        <strain evidence="1">CGMCC 1.12214</strain>
    </source>
</reference>
<proteinExistence type="predicted"/>
<comment type="caution">
    <text evidence="1">The sequence shown here is derived from an EMBL/GenBank/DDBJ whole genome shotgun (WGS) entry which is preliminary data.</text>
</comment>
<evidence type="ECO:0000313" key="1">
    <source>
        <dbReference type="EMBL" id="GGH08997.1"/>
    </source>
</evidence>
<gene>
    <name evidence="1" type="ORF">GCM10007036_04780</name>
</gene>
<dbReference type="AlphaFoldDB" id="A0A917I454"/>
<organism evidence="1 2">
    <name type="scientific">Alsobacter metallidurans</name>
    <dbReference type="NCBI Taxonomy" id="340221"/>
    <lineage>
        <taxon>Bacteria</taxon>
        <taxon>Pseudomonadati</taxon>
        <taxon>Pseudomonadota</taxon>
        <taxon>Alphaproteobacteria</taxon>
        <taxon>Hyphomicrobiales</taxon>
        <taxon>Alsobacteraceae</taxon>
        <taxon>Alsobacter</taxon>
    </lineage>
</organism>
<reference evidence="1" key="2">
    <citation type="submission" date="2020-09" db="EMBL/GenBank/DDBJ databases">
        <authorList>
            <person name="Sun Q."/>
            <person name="Zhou Y."/>
        </authorList>
    </citation>
    <scope>NUCLEOTIDE SEQUENCE</scope>
    <source>
        <strain evidence="1">CGMCC 1.12214</strain>
    </source>
</reference>
<keyword evidence="2" id="KW-1185">Reference proteome</keyword>
<name>A0A917I454_9HYPH</name>
<accession>A0A917I454</accession>
<evidence type="ECO:0000313" key="2">
    <source>
        <dbReference type="Proteomes" id="UP000603912"/>
    </source>
</evidence>
<dbReference type="Proteomes" id="UP000603912">
    <property type="component" value="Unassembled WGS sequence"/>
</dbReference>
<protein>
    <submittedName>
        <fullName evidence="1">Uncharacterized protein</fullName>
    </submittedName>
</protein>
<sequence>MLDDCRIEIVSYPGSPEHDGEVIPLSPAQAAIFPSAYSYDHIADMGPLQTIGAVMLLRTSFTGRYGEPDEAPHRSVQHEAELRATRHDNGLIGVQELNPRFIESLI</sequence>